<evidence type="ECO:0000313" key="11">
    <source>
        <dbReference type="Proteomes" id="UP001461163"/>
    </source>
</evidence>
<proteinExistence type="inferred from homology"/>
<evidence type="ECO:0000256" key="7">
    <source>
        <dbReference type="ARBA" id="ARBA00039751"/>
    </source>
</evidence>
<name>A0ABU9SZK0_9ALTE</name>
<sequence>MLHRELKRRHFLQGLGTGAVAASLSGCTQTPVNKGFERPFSRNPMVAPRISANNIITEIVGHRPYRAEGFVVRSEPFGDKILVHNYGHGGGGVTLSWGSSALAVSEVKNAEMGNAKGKKAAIIGGGVMGLTTARLLQEAGWSVTIYTREMARHTTSQVAGGEWGPFSVHDPLVSSAAFKLQLQLAAQISHETFARMVGDDYAIKWIELYTASNTPPKADSPFSQFYPYRDTYGPGDHPFPTNYCTVSATMLVETATFLRRLIQDVRAAGGEFVIRDFKDQDEIHALQEPVVFNCTGLGSRALFGDEGITPAKGQLILLPPDPAVDFLTVGGGSGKGPLYMFSRNDYMILGGTFKPGDWSKQPEPQETERILTESQAFFAGLPKS</sequence>
<keyword evidence="11" id="KW-1185">Reference proteome</keyword>
<dbReference type="SUPFAM" id="SSF54373">
    <property type="entry name" value="FAD-linked reductases, C-terminal domain"/>
    <property type="match status" value="1"/>
</dbReference>
<reference evidence="10 11" key="1">
    <citation type="submission" date="2024-03" db="EMBL/GenBank/DDBJ databases">
        <title>Community enrichment and isolation of bacterial strains for fucoidan degradation.</title>
        <authorList>
            <person name="Sichert A."/>
        </authorList>
    </citation>
    <scope>NUCLEOTIDE SEQUENCE [LARGE SCALE GENOMIC DNA]</scope>
    <source>
        <strain evidence="10 11">AS12</strain>
    </source>
</reference>
<comment type="similarity">
    <text evidence="2">Belongs to the DAMOX/DASOX family.</text>
</comment>
<dbReference type="EMBL" id="JBBMQS010000010">
    <property type="protein sequence ID" value="MEM5498906.1"/>
    <property type="molecule type" value="Genomic_DNA"/>
</dbReference>
<protein>
    <recommendedName>
        <fullName evidence="7">D-amino-acid oxidase</fullName>
        <ecNumber evidence="6">1.4.3.3</ecNumber>
    </recommendedName>
</protein>
<organism evidence="10 11">
    <name type="scientific">Paraglaciecola mesophila</name>
    <dbReference type="NCBI Taxonomy" id="197222"/>
    <lineage>
        <taxon>Bacteria</taxon>
        <taxon>Pseudomonadati</taxon>
        <taxon>Pseudomonadota</taxon>
        <taxon>Gammaproteobacteria</taxon>
        <taxon>Alteromonadales</taxon>
        <taxon>Alteromonadaceae</taxon>
        <taxon>Paraglaciecola</taxon>
    </lineage>
</organism>
<evidence type="ECO:0000313" key="10">
    <source>
        <dbReference type="EMBL" id="MEM5498906.1"/>
    </source>
</evidence>
<dbReference type="PANTHER" id="PTHR11530">
    <property type="entry name" value="D-AMINO ACID OXIDASE"/>
    <property type="match status" value="1"/>
</dbReference>
<keyword evidence="5 10" id="KW-0560">Oxidoreductase</keyword>
<keyword evidence="4" id="KW-0274">FAD</keyword>
<evidence type="ECO:0000256" key="5">
    <source>
        <dbReference type="ARBA" id="ARBA00023002"/>
    </source>
</evidence>
<evidence type="ECO:0000256" key="6">
    <source>
        <dbReference type="ARBA" id="ARBA00039101"/>
    </source>
</evidence>
<evidence type="ECO:0000256" key="4">
    <source>
        <dbReference type="ARBA" id="ARBA00022827"/>
    </source>
</evidence>
<evidence type="ECO:0000256" key="1">
    <source>
        <dbReference type="ARBA" id="ARBA00001974"/>
    </source>
</evidence>
<evidence type="ECO:0000259" key="9">
    <source>
        <dbReference type="Pfam" id="PF01266"/>
    </source>
</evidence>
<dbReference type="Pfam" id="PF01266">
    <property type="entry name" value="DAO"/>
    <property type="match status" value="1"/>
</dbReference>
<dbReference type="EC" id="1.4.3.3" evidence="6"/>
<dbReference type="Gene3D" id="3.30.9.10">
    <property type="entry name" value="D-Amino Acid Oxidase, subunit A, domain 2"/>
    <property type="match status" value="1"/>
</dbReference>
<dbReference type="PANTHER" id="PTHR11530:SF11">
    <property type="entry name" value="D-ASPARTATE OXIDASE"/>
    <property type="match status" value="1"/>
</dbReference>
<evidence type="ECO:0000256" key="2">
    <source>
        <dbReference type="ARBA" id="ARBA00006730"/>
    </source>
</evidence>
<dbReference type="InterPro" id="IPR023209">
    <property type="entry name" value="DAO"/>
</dbReference>
<dbReference type="Gene3D" id="3.40.50.720">
    <property type="entry name" value="NAD(P)-binding Rossmann-like Domain"/>
    <property type="match status" value="2"/>
</dbReference>
<dbReference type="InterPro" id="IPR006076">
    <property type="entry name" value="FAD-dep_OxRdtase"/>
</dbReference>
<comment type="catalytic activity">
    <reaction evidence="8">
        <text>a D-alpha-amino acid + O2 + H2O = a 2-oxocarboxylate + H2O2 + NH4(+)</text>
        <dbReference type="Rhea" id="RHEA:21816"/>
        <dbReference type="ChEBI" id="CHEBI:15377"/>
        <dbReference type="ChEBI" id="CHEBI:15379"/>
        <dbReference type="ChEBI" id="CHEBI:16240"/>
        <dbReference type="ChEBI" id="CHEBI:28938"/>
        <dbReference type="ChEBI" id="CHEBI:35179"/>
        <dbReference type="ChEBI" id="CHEBI:59871"/>
        <dbReference type="EC" id="1.4.3.3"/>
    </reaction>
    <physiologicalReaction direction="left-to-right" evidence="8">
        <dbReference type="Rhea" id="RHEA:21817"/>
    </physiologicalReaction>
</comment>
<dbReference type="Proteomes" id="UP001461163">
    <property type="component" value="Unassembled WGS sequence"/>
</dbReference>
<feature type="domain" description="FAD dependent oxidoreductase" evidence="9">
    <location>
        <begin position="120"/>
        <end position="381"/>
    </location>
</feature>
<comment type="caution">
    <text evidence="10">The sequence shown here is derived from an EMBL/GenBank/DDBJ whole genome shotgun (WGS) entry which is preliminary data.</text>
</comment>
<dbReference type="SUPFAM" id="SSF51971">
    <property type="entry name" value="Nucleotide-binding domain"/>
    <property type="match status" value="1"/>
</dbReference>
<dbReference type="GO" id="GO:0016491">
    <property type="term" value="F:oxidoreductase activity"/>
    <property type="evidence" value="ECO:0007669"/>
    <property type="project" value="UniProtKB-KW"/>
</dbReference>
<comment type="cofactor">
    <cofactor evidence="1">
        <name>FAD</name>
        <dbReference type="ChEBI" id="CHEBI:57692"/>
    </cofactor>
</comment>
<dbReference type="PROSITE" id="PS51257">
    <property type="entry name" value="PROKAR_LIPOPROTEIN"/>
    <property type="match status" value="1"/>
</dbReference>
<dbReference type="RefSeq" id="WP_342882280.1">
    <property type="nucleotide sequence ID" value="NZ_JBBMQS010000010.1"/>
</dbReference>
<evidence type="ECO:0000256" key="8">
    <source>
        <dbReference type="ARBA" id="ARBA00049547"/>
    </source>
</evidence>
<dbReference type="InterPro" id="IPR006311">
    <property type="entry name" value="TAT_signal"/>
</dbReference>
<evidence type="ECO:0000256" key="3">
    <source>
        <dbReference type="ARBA" id="ARBA00022630"/>
    </source>
</evidence>
<keyword evidence="3" id="KW-0285">Flavoprotein</keyword>
<gene>
    <name evidence="10" type="ORF">WNY77_15960</name>
</gene>
<accession>A0ABU9SZK0</accession>
<dbReference type="PROSITE" id="PS51318">
    <property type="entry name" value="TAT"/>
    <property type="match status" value="1"/>
</dbReference>